<name>A0ABQ5MNR2_9MICC</name>
<proteinExistence type="predicted"/>
<organism evidence="3 4">
    <name type="scientific">Arthrobacter mangrovi</name>
    <dbReference type="NCBI Taxonomy" id="2966350"/>
    <lineage>
        <taxon>Bacteria</taxon>
        <taxon>Bacillati</taxon>
        <taxon>Actinomycetota</taxon>
        <taxon>Actinomycetes</taxon>
        <taxon>Micrococcales</taxon>
        <taxon>Micrococcaceae</taxon>
        <taxon>Arthrobacter</taxon>
    </lineage>
</organism>
<evidence type="ECO:0000313" key="3">
    <source>
        <dbReference type="EMBL" id="GLB65630.1"/>
    </source>
</evidence>
<feature type="transmembrane region" description="Helical" evidence="2">
    <location>
        <begin position="66"/>
        <end position="85"/>
    </location>
</feature>
<keyword evidence="2" id="KW-1133">Transmembrane helix</keyword>
<feature type="transmembrane region" description="Helical" evidence="2">
    <location>
        <begin position="149"/>
        <end position="169"/>
    </location>
</feature>
<feature type="region of interest" description="Disordered" evidence="1">
    <location>
        <begin position="1"/>
        <end position="54"/>
    </location>
</feature>
<evidence type="ECO:0000256" key="1">
    <source>
        <dbReference type="SAM" id="MobiDB-lite"/>
    </source>
</evidence>
<comment type="caution">
    <text evidence="3">The sequence shown here is derived from an EMBL/GenBank/DDBJ whole genome shotgun (WGS) entry which is preliminary data.</text>
</comment>
<protein>
    <recommendedName>
        <fullName evidence="5">DUF2127 domain-containing protein</fullName>
    </recommendedName>
</protein>
<feature type="transmembrane region" description="Helical" evidence="2">
    <location>
        <begin position="114"/>
        <end position="137"/>
    </location>
</feature>
<sequence length="215" mass="23219">MHPAPAADTLQAMSEGQEPGDSASRRLGEQRAPERTMPRRPQMSDLTPAPIHARIPPPGTIKAARAAWILSFLAAALMGTIAYFARDKELERLRQLINGMQQADADTLHAVASAVLWGSLAVVGLVVLVEMVLLAALMRRRSGVRWVQLGVLLLHGGATVLADAVLVDVAEQGPYLRVLLLAQLALAAAGLLTSLLPGAERWFRATHEPTRRRLQ</sequence>
<evidence type="ECO:0000256" key="2">
    <source>
        <dbReference type="SAM" id="Phobius"/>
    </source>
</evidence>
<keyword evidence="4" id="KW-1185">Reference proteome</keyword>
<gene>
    <name evidence="3" type="ORF">AHIS1636_00690</name>
</gene>
<evidence type="ECO:0008006" key="5">
    <source>
        <dbReference type="Google" id="ProtNLM"/>
    </source>
</evidence>
<feature type="transmembrane region" description="Helical" evidence="2">
    <location>
        <begin position="175"/>
        <end position="196"/>
    </location>
</feature>
<keyword evidence="2" id="KW-0812">Transmembrane</keyword>
<evidence type="ECO:0000313" key="4">
    <source>
        <dbReference type="Proteomes" id="UP001209654"/>
    </source>
</evidence>
<dbReference type="Proteomes" id="UP001209654">
    <property type="component" value="Unassembled WGS sequence"/>
</dbReference>
<keyword evidence="2" id="KW-0472">Membrane</keyword>
<feature type="compositionally biased region" description="Basic and acidic residues" evidence="1">
    <location>
        <begin position="23"/>
        <end position="37"/>
    </location>
</feature>
<reference evidence="3 4" key="1">
    <citation type="journal article" date="2023" name="Int. J. Syst. Evol. Microbiol.">
        <title>Arthrobacter mangrovi sp. nov., an actinobacterium isolated from the rhizosphere of a mangrove.</title>
        <authorList>
            <person name="Hamada M."/>
            <person name="Saitou S."/>
            <person name="Enomoto N."/>
            <person name="Nanri K."/>
            <person name="Hidaka K."/>
            <person name="Miura T."/>
            <person name="Tamura T."/>
        </authorList>
    </citation>
    <scope>NUCLEOTIDE SEQUENCE [LARGE SCALE GENOMIC DNA]</scope>
    <source>
        <strain evidence="3 4">NBRC 112813</strain>
    </source>
</reference>
<accession>A0ABQ5MNR2</accession>
<dbReference type="EMBL" id="BRVS01000001">
    <property type="protein sequence ID" value="GLB65630.1"/>
    <property type="molecule type" value="Genomic_DNA"/>
</dbReference>